<protein>
    <submittedName>
        <fullName evidence="6">Arginase</fullName>
    </submittedName>
</protein>
<dbReference type="PIRSF" id="PIRSF036979">
    <property type="entry name" value="Arginase"/>
    <property type="match status" value="1"/>
</dbReference>
<dbReference type="GO" id="GO:0030145">
    <property type="term" value="F:manganese ion binding"/>
    <property type="evidence" value="ECO:0007669"/>
    <property type="project" value="TreeGrafter"/>
</dbReference>
<keyword evidence="3 4" id="KW-0464">Manganese</keyword>
<proteinExistence type="inferred from homology"/>
<accession>A0A3N3DY88</accession>
<organism evidence="6 7">
    <name type="scientific">Vibrio ponticus</name>
    <dbReference type="NCBI Taxonomy" id="265668"/>
    <lineage>
        <taxon>Bacteria</taxon>
        <taxon>Pseudomonadati</taxon>
        <taxon>Pseudomonadota</taxon>
        <taxon>Gammaproteobacteria</taxon>
        <taxon>Vibrionales</taxon>
        <taxon>Vibrionaceae</taxon>
        <taxon>Vibrio</taxon>
    </lineage>
</organism>
<dbReference type="EMBL" id="RKIK01000040">
    <property type="protein sequence ID" value="ROV59473.1"/>
    <property type="molecule type" value="Genomic_DNA"/>
</dbReference>
<comment type="caution">
    <text evidence="6">The sequence shown here is derived from an EMBL/GenBank/DDBJ whole genome shotgun (WGS) entry which is preliminary data.</text>
</comment>
<dbReference type="Proteomes" id="UP000278792">
    <property type="component" value="Unassembled WGS sequence"/>
</dbReference>
<dbReference type="Gene3D" id="3.40.800.10">
    <property type="entry name" value="Ureohydrolase domain"/>
    <property type="match status" value="1"/>
</dbReference>
<feature type="binding site" evidence="4">
    <location>
        <position position="237"/>
    </location>
    <ligand>
        <name>Mn(2+)</name>
        <dbReference type="ChEBI" id="CHEBI:29035"/>
        <label>1</label>
    </ligand>
</feature>
<evidence type="ECO:0000313" key="7">
    <source>
        <dbReference type="Proteomes" id="UP000278792"/>
    </source>
</evidence>
<dbReference type="InterPro" id="IPR023696">
    <property type="entry name" value="Ureohydrolase_dom_sf"/>
</dbReference>
<dbReference type="PANTHER" id="PTHR43782">
    <property type="entry name" value="ARGINASE"/>
    <property type="match status" value="1"/>
</dbReference>
<comment type="similarity">
    <text evidence="5">Belongs to the arginase family.</text>
</comment>
<keyword evidence="2" id="KW-0378">Hydrolase</keyword>
<sequence>MAKAFDIIGAPFNLLGCRPTKQNTVNGLRHNDENGDVGLSEWIEVRNTRWGADIVDRGDIALTPTIADMIATNKQAQGLSSYTEQLKQHVLPSYDNGRIPITIGGDHSIAVGSVQAALDHYQMRQGKRVALIWIDAHADCNDSSVGNLHGKPVTMLMGNSYEKLECREPNALLKPNDLYYVAVRDLMPNEDAIIKQHSIINYDMAAIESHGINHVLNQLIKTIDSDYDHFYVSFDYDALDGSIFRACGTPNVGGLSAREAIHLIYGLANHDKFVGIDFVEYMPELDEQGISKQLMLKLIDAVWGYRA</sequence>
<evidence type="ECO:0000256" key="3">
    <source>
        <dbReference type="ARBA" id="ARBA00023211"/>
    </source>
</evidence>
<evidence type="ECO:0000256" key="2">
    <source>
        <dbReference type="ARBA" id="ARBA00022801"/>
    </source>
</evidence>
<dbReference type="PROSITE" id="PS51409">
    <property type="entry name" value="ARGINASE_2"/>
    <property type="match status" value="1"/>
</dbReference>
<dbReference type="Pfam" id="PF00491">
    <property type="entry name" value="Arginase"/>
    <property type="match status" value="1"/>
</dbReference>
<name>A0A3N3DY88_9VIBR</name>
<evidence type="ECO:0000313" key="6">
    <source>
        <dbReference type="EMBL" id="ROV59473.1"/>
    </source>
</evidence>
<feature type="binding site" evidence="4">
    <location>
        <position position="139"/>
    </location>
    <ligand>
        <name>Mn(2+)</name>
        <dbReference type="ChEBI" id="CHEBI:29035"/>
        <label>1</label>
    </ligand>
</feature>
<keyword evidence="1 4" id="KW-0479">Metal-binding</keyword>
<dbReference type="InterPro" id="IPR006035">
    <property type="entry name" value="Ureohydrolase"/>
</dbReference>
<feature type="binding site" evidence="4">
    <location>
        <position position="135"/>
    </location>
    <ligand>
        <name>Mn(2+)</name>
        <dbReference type="ChEBI" id="CHEBI:29035"/>
        <label>1</label>
    </ligand>
</feature>
<dbReference type="RefSeq" id="WP_123782487.1">
    <property type="nucleotide sequence ID" value="NZ_RKIK01000040.1"/>
</dbReference>
<evidence type="ECO:0000256" key="1">
    <source>
        <dbReference type="ARBA" id="ARBA00022723"/>
    </source>
</evidence>
<dbReference type="GO" id="GO:0005829">
    <property type="term" value="C:cytosol"/>
    <property type="evidence" value="ECO:0007669"/>
    <property type="project" value="TreeGrafter"/>
</dbReference>
<evidence type="ECO:0000256" key="4">
    <source>
        <dbReference type="PIRSR" id="PIRSR036979-1"/>
    </source>
</evidence>
<feature type="binding site" evidence="4">
    <location>
        <position position="137"/>
    </location>
    <ligand>
        <name>Mn(2+)</name>
        <dbReference type="ChEBI" id="CHEBI:29035"/>
        <label>1</label>
    </ligand>
</feature>
<gene>
    <name evidence="6" type="ORF">EGH82_13575</name>
</gene>
<feature type="binding site" evidence="4">
    <location>
        <position position="235"/>
    </location>
    <ligand>
        <name>Mn(2+)</name>
        <dbReference type="ChEBI" id="CHEBI:29035"/>
        <label>1</label>
    </ligand>
</feature>
<feature type="binding site" evidence="4">
    <location>
        <position position="107"/>
    </location>
    <ligand>
        <name>Mn(2+)</name>
        <dbReference type="ChEBI" id="CHEBI:29035"/>
        <label>1</label>
    </ligand>
</feature>
<dbReference type="SUPFAM" id="SSF52768">
    <property type="entry name" value="Arginase/deacetylase"/>
    <property type="match status" value="1"/>
</dbReference>
<dbReference type="PANTHER" id="PTHR43782:SF3">
    <property type="entry name" value="ARGINASE"/>
    <property type="match status" value="1"/>
</dbReference>
<dbReference type="AlphaFoldDB" id="A0A3N3DY88"/>
<dbReference type="GO" id="GO:0004053">
    <property type="term" value="F:arginase activity"/>
    <property type="evidence" value="ECO:0007669"/>
    <property type="project" value="TreeGrafter"/>
</dbReference>
<evidence type="ECO:0000256" key="5">
    <source>
        <dbReference type="PROSITE-ProRule" id="PRU00742"/>
    </source>
</evidence>
<reference evidence="6 7" key="1">
    <citation type="submission" date="2018-11" db="EMBL/GenBank/DDBJ databases">
        <title>Vibrio ponticus strain CAIM 1751 pathogenic for the snapper Lutjanus guttatus.</title>
        <authorList>
            <person name="Soto-Rodriguez S."/>
            <person name="Lozano-Olvera R."/>
            <person name="Gomez-Gil B."/>
        </authorList>
    </citation>
    <scope>NUCLEOTIDE SEQUENCE [LARGE SCALE GENOMIC DNA]</scope>
    <source>
        <strain evidence="6 7">CAIM 1751</strain>
    </source>
</reference>
<dbReference type="PRINTS" id="PR00116">
    <property type="entry name" value="ARGINASE"/>
</dbReference>
<comment type="cofactor">
    <cofactor evidence="4">
        <name>Mn(2+)</name>
        <dbReference type="ChEBI" id="CHEBI:29035"/>
    </cofactor>
    <text evidence="4">Binds 2 manganese ions per subunit.</text>
</comment>